<dbReference type="OrthoDB" id="5376140at2759"/>
<dbReference type="EMBL" id="BFAA01074937">
    <property type="protein sequence ID" value="GCB84396.1"/>
    <property type="molecule type" value="Genomic_DNA"/>
</dbReference>
<organism evidence="1 2">
    <name type="scientific">Scyliorhinus torazame</name>
    <name type="common">Cloudy catshark</name>
    <name type="synonym">Catulus torazame</name>
    <dbReference type="NCBI Taxonomy" id="75743"/>
    <lineage>
        <taxon>Eukaryota</taxon>
        <taxon>Metazoa</taxon>
        <taxon>Chordata</taxon>
        <taxon>Craniata</taxon>
        <taxon>Vertebrata</taxon>
        <taxon>Chondrichthyes</taxon>
        <taxon>Elasmobranchii</taxon>
        <taxon>Galeomorphii</taxon>
        <taxon>Galeoidea</taxon>
        <taxon>Carcharhiniformes</taxon>
        <taxon>Scyliorhinidae</taxon>
        <taxon>Scyliorhinus</taxon>
    </lineage>
</organism>
<comment type="caution">
    <text evidence="1">The sequence shown here is derived from an EMBL/GenBank/DDBJ whole genome shotgun (WGS) entry which is preliminary data.</text>
</comment>
<proteinExistence type="predicted"/>
<protein>
    <submittedName>
        <fullName evidence="1">Uncharacterized protein</fullName>
    </submittedName>
</protein>
<feature type="non-terminal residue" evidence="1">
    <location>
        <position position="1"/>
    </location>
</feature>
<evidence type="ECO:0000313" key="2">
    <source>
        <dbReference type="Proteomes" id="UP000288216"/>
    </source>
</evidence>
<reference evidence="1 2" key="1">
    <citation type="journal article" date="2018" name="Nat. Ecol. Evol.">
        <title>Shark genomes provide insights into elasmobranch evolution and the origin of vertebrates.</title>
        <authorList>
            <person name="Hara Y"/>
            <person name="Yamaguchi K"/>
            <person name="Onimaru K"/>
            <person name="Kadota M"/>
            <person name="Koyanagi M"/>
            <person name="Keeley SD"/>
            <person name="Tatsumi K"/>
            <person name="Tanaka K"/>
            <person name="Motone F"/>
            <person name="Kageyama Y"/>
            <person name="Nozu R"/>
            <person name="Adachi N"/>
            <person name="Nishimura O"/>
            <person name="Nakagawa R"/>
            <person name="Tanegashima C"/>
            <person name="Kiyatake I"/>
            <person name="Matsumoto R"/>
            <person name="Murakumo K"/>
            <person name="Nishida K"/>
            <person name="Terakita A"/>
            <person name="Kuratani S"/>
            <person name="Sato K"/>
            <person name="Hyodo S Kuraku.S."/>
        </authorList>
    </citation>
    <scope>NUCLEOTIDE SEQUENCE [LARGE SCALE GENOMIC DNA]</scope>
</reference>
<accession>A0A401QGA9</accession>
<sequence>VGNAVPPPLAKAIGLEFKLCLVEKKKNTAEPIKAETMDTTD</sequence>
<keyword evidence="2" id="KW-1185">Reference proteome</keyword>
<evidence type="ECO:0000313" key="1">
    <source>
        <dbReference type="EMBL" id="GCB84396.1"/>
    </source>
</evidence>
<gene>
    <name evidence="1" type="ORF">scyTo_0025172</name>
</gene>
<dbReference type="Proteomes" id="UP000288216">
    <property type="component" value="Unassembled WGS sequence"/>
</dbReference>
<dbReference type="AlphaFoldDB" id="A0A401QGA9"/>
<name>A0A401QGA9_SCYTO</name>